<proteinExistence type="predicted"/>
<dbReference type="AlphaFoldDB" id="A0A7S0PVZ2"/>
<evidence type="ECO:0000313" key="2">
    <source>
        <dbReference type="EMBL" id="CAD8600948.1"/>
    </source>
</evidence>
<accession>A0A7S0PVZ2</accession>
<name>A0A7S0PVZ2_9EUKA</name>
<sequence length="198" mass="21844">MSGGTASVAKKTVQPQLFAGSRLEFQVAVGQETSDMPTPAAHERDRGPKSKPPIGVRGRHKQGFNIAQTKVPITQRLNEFPNQSFRDSCGVLLCGSCHTVLPNLKSVIKQHLSTAKHEWALVQFHARSTQDLEIMTELGQYFRENPNLAGSTNVSEHDQLFRYRTTETLMHAGILSKADDPFGRCSSVLGVLRSTSRT</sequence>
<reference evidence="2" key="1">
    <citation type="submission" date="2021-01" db="EMBL/GenBank/DDBJ databases">
        <authorList>
            <person name="Corre E."/>
            <person name="Pelletier E."/>
            <person name="Niang G."/>
            <person name="Scheremetjew M."/>
            <person name="Finn R."/>
            <person name="Kale V."/>
            <person name="Holt S."/>
            <person name="Cochrane G."/>
            <person name="Meng A."/>
            <person name="Brown T."/>
            <person name="Cohen L."/>
        </authorList>
    </citation>
    <scope>NUCLEOTIDE SEQUENCE</scope>
    <source>
        <strain evidence="2">PLY182g</strain>
    </source>
</reference>
<evidence type="ECO:0000256" key="1">
    <source>
        <dbReference type="SAM" id="MobiDB-lite"/>
    </source>
</evidence>
<organism evidence="2">
    <name type="scientific">Coccolithus braarudii</name>
    <dbReference type="NCBI Taxonomy" id="221442"/>
    <lineage>
        <taxon>Eukaryota</taxon>
        <taxon>Haptista</taxon>
        <taxon>Haptophyta</taxon>
        <taxon>Prymnesiophyceae</taxon>
        <taxon>Coccolithales</taxon>
        <taxon>Coccolithaceae</taxon>
        <taxon>Coccolithus</taxon>
    </lineage>
</organism>
<feature type="region of interest" description="Disordered" evidence="1">
    <location>
        <begin position="28"/>
        <end position="59"/>
    </location>
</feature>
<gene>
    <name evidence="2" type="ORF">CPEL01642_LOCUS4278</name>
</gene>
<dbReference type="EMBL" id="HBEY01008885">
    <property type="protein sequence ID" value="CAD8600948.1"/>
    <property type="molecule type" value="Transcribed_RNA"/>
</dbReference>
<protein>
    <submittedName>
        <fullName evidence="2">Uncharacterized protein</fullName>
    </submittedName>
</protein>